<dbReference type="EMBL" id="QRAN01000020">
    <property type="protein sequence ID" value="RLQ20769.1"/>
    <property type="molecule type" value="Genomic_DNA"/>
</dbReference>
<evidence type="ECO:0000313" key="3">
    <source>
        <dbReference type="Proteomes" id="UP000265509"/>
    </source>
</evidence>
<dbReference type="CDD" id="cd00761">
    <property type="entry name" value="Glyco_tranf_GTA_type"/>
    <property type="match status" value="1"/>
</dbReference>
<dbReference type="PANTHER" id="PTHR43685">
    <property type="entry name" value="GLYCOSYLTRANSFERASE"/>
    <property type="match status" value="1"/>
</dbReference>
<gene>
    <name evidence="2" type="ORF">DWB85_16095</name>
</gene>
<name>A0A3L7DW35_9GAMM</name>
<dbReference type="PANTHER" id="PTHR43685:SF2">
    <property type="entry name" value="GLYCOSYLTRANSFERASE 2-LIKE DOMAIN-CONTAINING PROTEIN"/>
    <property type="match status" value="1"/>
</dbReference>
<feature type="domain" description="Glycosyltransferase 2-like" evidence="1">
    <location>
        <begin position="10"/>
        <end position="145"/>
    </location>
</feature>
<dbReference type="OrthoDB" id="5712643at2"/>
<dbReference type="RefSeq" id="WP_117956585.1">
    <property type="nucleotide sequence ID" value="NZ_QRAN01000020.1"/>
</dbReference>
<organism evidence="2 3">
    <name type="scientific">Seongchinamella sediminis</name>
    <dbReference type="NCBI Taxonomy" id="2283635"/>
    <lineage>
        <taxon>Bacteria</taxon>
        <taxon>Pseudomonadati</taxon>
        <taxon>Pseudomonadota</taxon>
        <taxon>Gammaproteobacteria</taxon>
        <taxon>Cellvibrionales</taxon>
        <taxon>Halieaceae</taxon>
        <taxon>Seongchinamella</taxon>
    </lineage>
</organism>
<reference evidence="2 3" key="1">
    <citation type="submission" date="2018-07" db="EMBL/GenBank/DDBJ databases">
        <title>Halioglobus sp. genome submission.</title>
        <authorList>
            <person name="Ye M.-Q."/>
            <person name="Du Z.-J."/>
        </authorList>
    </citation>
    <scope>NUCLEOTIDE SEQUENCE [LARGE SCALE GENOMIC DNA]</scope>
    <source>
        <strain evidence="2 3">U0301</strain>
    </source>
</reference>
<dbReference type="AlphaFoldDB" id="A0A3L7DW35"/>
<protein>
    <submittedName>
        <fullName evidence="2">Glycosyltransferase</fullName>
    </submittedName>
</protein>
<keyword evidence="2" id="KW-0808">Transferase</keyword>
<keyword evidence="3" id="KW-1185">Reference proteome</keyword>
<dbReference type="InterPro" id="IPR050834">
    <property type="entry name" value="Glycosyltransf_2"/>
</dbReference>
<dbReference type="Proteomes" id="UP000265509">
    <property type="component" value="Unassembled WGS sequence"/>
</dbReference>
<accession>A0A3L7DW35</accession>
<dbReference type="GO" id="GO:0016740">
    <property type="term" value="F:transferase activity"/>
    <property type="evidence" value="ECO:0007669"/>
    <property type="project" value="UniProtKB-KW"/>
</dbReference>
<dbReference type="Pfam" id="PF00535">
    <property type="entry name" value="Glycos_transf_2"/>
    <property type="match status" value="1"/>
</dbReference>
<dbReference type="SUPFAM" id="SSF53448">
    <property type="entry name" value="Nucleotide-diphospho-sugar transferases"/>
    <property type="match status" value="1"/>
</dbReference>
<dbReference type="InterPro" id="IPR029044">
    <property type="entry name" value="Nucleotide-diphossugar_trans"/>
</dbReference>
<evidence type="ECO:0000313" key="2">
    <source>
        <dbReference type="EMBL" id="RLQ20769.1"/>
    </source>
</evidence>
<dbReference type="InterPro" id="IPR001173">
    <property type="entry name" value="Glyco_trans_2-like"/>
</dbReference>
<sequence length="316" mass="36050">MTKRLTAAFCTYNRADRLPELITALRAQQCSIPFDILVVDNNSEDATQEVLARLAKESGAVLNFVHEPEQGIPYARNRAVEECLAMGSDYMLFMDDDELPGDGLLENAIDALCREGAEVAGGRVEIKFPPGGRPAWLDDNLLGFLAEIDHGQESFWITDRSTPLWTANVAYQTRIFARDPELRFDPRYNRLGHAVGGGSDAIIFRAMIDRGLRIRYRPDMTVEHYVEEWRLHRRYFLKLHFVAGRKHGQFQTGDYPRTIYGVPVFMLQQAMAQWFQTAGMAVRRKPGLLRQAMNGTHALGLIWGRILRHRQRSQNT</sequence>
<dbReference type="Gene3D" id="3.90.550.10">
    <property type="entry name" value="Spore Coat Polysaccharide Biosynthesis Protein SpsA, Chain A"/>
    <property type="match status" value="1"/>
</dbReference>
<proteinExistence type="predicted"/>
<evidence type="ECO:0000259" key="1">
    <source>
        <dbReference type="Pfam" id="PF00535"/>
    </source>
</evidence>
<comment type="caution">
    <text evidence="2">The sequence shown here is derived from an EMBL/GenBank/DDBJ whole genome shotgun (WGS) entry which is preliminary data.</text>
</comment>